<keyword evidence="13" id="KW-1185">Reference proteome</keyword>
<evidence type="ECO:0000313" key="13">
    <source>
        <dbReference type="Proteomes" id="UP000656042"/>
    </source>
</evidence>
<gene>
    <name evidence="12" type="ORF">GCM10012284_03500</name>
</gene>
<dbReference type="SUPFAM" id="SSF52540">
    <property type="entry name" value="P-loop containing nucleoside triphosphate hydrolases"/>
    <property type="match status" value="1"/>
</dbReference>
<sequence length="619" mass="66754">MTRWRIVGRQRLQLLKLLRWAGRPALSGLLLAHLAAALAPAATALVTGWLLTRALQSRSAGEMLPHLVFVAVVVLVGQCTEFLREPLDILAARRIDGRLRSEVRRRVAEPPGIAHLDEAGYTMDVARVSELGGWRTRTPGTGAVGQLILLGRLAGAIGCAAVLVRFEPWLGIALLAATLLMRSVIRRQWVRLGTIWDARAGDRNRMEYWSDTLTGSAAAKEVRLFGLGGWLNARHRAQSEEWLGEIWRERRGILRRQWVTFALAGAAGFAALYAPGTAMADGDLTSGNLVTMILAAWGVFAAGVMGHEAFDIEYATGALQALGRMRRHGHATAAQDTGNRSAPETAPHVSFQGIGFSYPGSERKVLDGLDLEIRPGEVLAVVGRNGAGKTTLLKVLAGLQQPTKGRVSIDGTDLDRIDITSWRSRISAVFQDFVHYPLTVRENIALGAPEAEATDETVMAAAEAADAGDLIDRLPRGLDTLLTREHRGGVDVSGGQWQKIAIARAMFAVAHGRRLLILDEPTAHLDVKAEMAFYEQVIATVTGVSVVVISHRLSTVRRADRILLLTGGRVTEAGNHVELMNLGGDYARLYRLQADRFGGGLTAGAATTVATAHTEGAEA</sequence>
<proteinExistence type="inferred from homology"/>
<reference evidence="12" key="1">
    <citation type="journal article" date="2014" name="Int. J. Syst. Evol. Microbiol.">
        <title>Complete genome sequence of Corynebacterium casei LMG S-19264T (=DSM 44701T), isolated from a smear-ripened cheese.</title>
        <authorList>
            <consortium name="US DOE Joint Genome Institute (JGI-PGF)"/>
            <person name="Walter F."/>
            <person name="Albersmeier A."/>
            <person name="Kalinowski J."/>
            <person name="Ruckert C."/>
        </authorList>
    </citation>
    <scope>NUCLEOTIDE SEQUENCE</scope>
    <source>
        <strain evidence="12">CGMCC 4.7299</strain>
    </source>
</reference>
<evidence type="ECO:0000256" key="10">
    <source>
        <dbReference type="SAM" id="Phobius"/>
    </source>
</evidence>
<dbReference type="EMBL" id="BMMX01000001">
    <property type="protein sequence ID" value="GGK72862.1"/>
    <property type="molecule type" value="Genomic_DNA"/>
</dbReference>
<dbReference type="RefSeq" id="WP_189077219.1">
    <property type="nucleotide sequence ID" value="NZ_BMMX01000001.1"/>
</dbReference>
<evidence type="ECO:0000256" key="5">
    <source>
        <dbReference type="ARBA" id="ARBA00022741"/>
    </source>
</evidence>
<dbReference type="Pfam" id="PF00005">
    <property type="entry name" value="ABC_tran"/>
    <property type="match status" value="1"/>
</dbReference>
<dbReference type="SMART" id="SM00382">
    <property type="entry name" value="AAA"/>
    <property type="match status" value="1"/>
</dbReference>
<dbReference type="InterPro" id="IPR039421">
    <property type="entry name" value="Type_1_exporter"/>
</dbReference>
<dbReference type="InterPro" id="IPR036640">
    <property type="entry name" value="ABC1_TM_sf"/>
</dbReference>
<comment type="similarity">
    <text evidence="9">Belongs to the ABC transporter superfamily. Lipid exporter (TC 3.A.1.106) family.</text>
</comment>
<feature type="domain" description="ABC transporter" evidence="11">
    <location>
        <begin position="349"/>
        <end position="592"/>
    </location>
</feature>
<dbReference type="SUPFAM" id="SSF90123">
    <property type="entry name" value="ABC transporter transmembrane region"/>
    <property type="match status" value="1"/>
</dbReference>
<feature type="transmembrane region" description="Helical" evidence="10">
    <location>
        <begin position="143"/>
        <end position="163"/>
    </location>
</feature>
<protein>
    <submittedName>
        <fullName evidence="12">Multidrug ABC transporter permease</fullName>
    </submittedName>
</protein>
<keyword evidence="5" id="KW-0547">Nucleotide-binding</keyword>
<evidence type="ECO:0000256" key="8">
    <source>
        <dbReference type="ARBA" id="ARBA00023136"/>
    </source>
</evidence>
<feature type="transmembrane region" description="Helical" evidence="10">
    <location>
        <begin position="169"/>
        <end position="185"/>
    </location>
</feature>
<evidence type="ECO:0000256" key="2">
    <source>
        <dbReference type="ARBA" id="ARBA00022448"/>
    </source>
</evidence>
<organism evidence="12 13">
    <name type="scientific">Mangrovihabitans endophyticus</name>
    <dbReference type="NCBI Taxonomy" id="1751298"/>
    <lineage>
        <taxon>Bacteria</taxon>
        <taxon>Bacillati</taxon>
        <taxon>Actinomycetota</taxon>
        <taxon>Actinomycetes</taxon>
        <taxon>Micromonosporales</taxon>
        <taxon>Micromonosporaceae</taxon>
        <taxon>Mangrovihabitans</taxon>
    </lineage>
</organism>
<dbReference type="AlphaFoldDB" id="A0A8J3FLI6"/>
<evidence type="ECO:0000256" key="9">
    <source>
        <dbReference type="ARBA" id="ARBA00061644"/>
    </source>
</evidence>
<keyword evidence="6" id="KW-0067">ATP-binding</keyword>
<dbReference type="PROSITE" id="PS50893">
    <property type="entry name" value="ABC_TRANSPORTER_2"/>
    <property type="match status" value="1"/>
</dbReference>
<evidence type="ECO:0000256" key="7">
    <source>
        <dbReference type="ARBA" id="ARBA00022989"/>
    </source>
</evidence>
<dbReference type="GO" id="GO:0016887">
    <property type="term" value="F:ATP hydrolysis activity"/>
    <property type="evidence" value="ECO:0007669"/>
    <property type="project" value="InterPro"/>
</dbReference>
<evidence type="ECO:0000256" key="1">
    <source>
        <dbReference type="ARBA" id="ARBA00004651"/>
    </source>
</evidence>
<keyword evidence="7 10" id="KW-1133">Transmembrane helix</keyword>
<dbReference type="GO" id="GO:0034040">
    <property type="term" value="F:ATPase-coupled lipid transmembrane transporter activity"/>
    <property type="evidence" value="ECO:0007669"/>
    <property type="project" value="TreeGrafter"/>
</dbReference>
<dbReference type="InterPro" id="IPR003593">
    <property type="entry name" value="AAA+_ATPase"/>
</dbReference>
<keyword evidence="3" id="KW-1003">Cell membrane</keyword>
<keyword evidence="4 10" id="KW-0812">Transmembrane</keyword>
<keyword evidence="2" id="KW-0813">Transport</keyword>
<dbReference type="GO" id="GO:0005524">
    <property type="term" value="F:ATP binding"/>
    <property type="evidence" value="ECO:0007669"/>
    <property type="project" value="UniProtKB-KW"/>
</dbReference>
<dbReference type="GO" id="GO:0005886">
    <property type="term" value="C:plasma membrane"/>
    <property type="evidence" value="ECO:0007669"/>
    <property type="project" value="UniProtKB-SubCell"/>
</dbReference>
<keyword evidence="8 10" id="KW-0472">Membrane</keyword>
<feature type="transmembrane region" description="Helical" evidence="10">
    <location>
        <begin position="258"/>
        <end position="276"/>
    </location>
</feature>
<comment type="caution">
    <text evidence="12">The sequence shown here is derived from an EMBL/GenBank/DDBJ whole genome shotgun (WGS) entry which is preliminary data.</text>
</comment>
<name>A0A8J3FLI6_9ACTN</name>
<dbReference type="InterPro" id="IPR003439">
    <property type="entry name" value="ABC_transporter-like_ATP-bd"/>
</dbReference>
<dbReference type="FunFam" id="3.40.50.300:FF:000299">
    <property type="entry name" value="ABC transporter ATP-binding protein/permease"/>
    <property type="match status" value="1"/>
</dbReference>
<accession>A0A8J3FLI6</accession>
<feature type="transmembrane region" description="Helical" evidence="10">
    <location>
        <begin position="63"/>
        <end position="83"/>
    </location>
</feature>
<evidence type="ECO:0000259" key="11">
    <source>
        <dbReference type="PROSITE" id="PS50893"/>
    </source>
</evidence>
<dbReference type="PANTHER" id="PTHR24221">
    <property type="entry name" value="ATP-BINDING CASSETTE SUB-FAMILY B"/>
    <property type="match status" value="1"/>
</dbReference>
<comment type="subcellular location">
    <subcellularLocation>
        <location evidence="1">Cell membrane</location>
        <topology evidence="1">Multi-pass membrane protein</topology>
    </subcellularLocation>
</comment>
<evidence type="ECO:0000313" key="12">
    <source>
        <dbReference type="EMBL" id="GGK72862.1"/>
    </source>
</evidence>
<feature type="transmembrane region" description="Helical" evidence="10">
    <location>
        <begin position="288"/>
        <end position="306"/>
    </location>
</feature>
<evidence type="ECO:0000256" key="3">
    <source>
        <dbReference type="ARBA" id="ARBA00022475"/>
    </source>
</evidence>
<dbReference type="PANTHER" id="PTHR24221:SF654">
    <property type="entry name" value="ATP-BINDING CASSETTE SUB-FAMILY B MEMBER 6"/>
    <property type="match status" value="1"/>
</dbReference>
<reference evidence="12" key="2">
    <citation type="submission" date="2020-09" db="EMBL/GenBank/DDBJ databases">
        <authorList>
            <person name="Sun Q."/>
            <person name="Zhou Y."/>
        </authorList>
    </citation>
    <scope>NUCLEOTIDE SEQUENCE</scope>
    <source>
        <strain evidence="12">CGMCC 4.7299</strain>
    </source>
</reference>
<dbReference type="InterPro" id="IPR027417">
    <property type="entry name" value="P-loop_NTPase"/>
</dbReference>
<dbReference type="InterPro" id="IPR017871">
    <property type="entry name" value="ABC_transporter-like_CS"/>
</dbReference>
<dbReference type="Gene3D" id="1.20.1560.10">
    <property type="entry name" value="ABC transporter type 1, transmembrane domain"/>
    <property type="match status" value="1"/>
</dbReference>
<dbReference type="Gene3D" id="3.40.50.300">
    <property type="entry name" value="P-loop containing nucleotide triphosphate hydrolases"/>
    <property type="match status" value="1"/>
</dbReference>
<evidence type="ECO:0000256" key="4">
    <source>
        <dbReference type="ARBA" id="ARBA00022692"/>
    </source>
</evidence>
<dbReference type="Proteomes" id="UP000656042">
    <property type="component" value="Unassembled WGS sequence"/>
</dbReference>
<evidence type="ECO:0000256" key="6">
    <source>
        <dbReference type="ARBA" id="ARBA00022840"/>
    </source>
</evidence>
<dbReference type="PROSITE" id="PS00211">
    <property type="entry name" value="ABC_TRANSPORTER_1"/>
    <property type="match status" value="1"/>
</dbReference>